<evidence type="ECO:0000313" key="4">
    <source>
        <dbReference type="Proteomes" id="UP000249239"/>
    </source>
</evidence>
<dbReference type="RefSeq" id="WP_111444917.1">
    <property type="nucleotide sequence ID" value="NZ_QKZK01000007.1"/>
</dbReference>
<organism evidence="3 4">
    <name type="scientific">Breznakibacter xylanolyticus</name>
    <dbReference type="NCBI Taxonomy" id="990"/>
    <lineage>
        <taxon>Bacteria</taxon>
        <taxon>Pseudomonadati</taxon>
        <taxon>Bacteroidota</taxon>
        <taxon>Bacteroidia</taxon>
        <taxon>Marinilabiliales</taxon>
        <taxon>Marinilabiliaceae</taxon>
        <taxon>Breznakibacter</taxon>
    </lineage>
</organism>
<protein>
    <submittedName>
        <fullName evidence="3">2-oxoglutarate ferredoxin oxidoreductase subunit gamma</fullName>
    </submittedName>
</protein>
<name>A0A2W7P451_9BACT</name>
<feature type="domain" description="Pyruvate/ketoisovalerate oxidoreductase catalytic" evidence="2">
    <location>
        <begin position="11"/>
        <end position="175"/>
    </location>
</feature>
<evidence type="ECO:0000313" key="3">
    <source>
        <dbReference type="EMBL" id="PZX18182.1"/>
    </source>
</evidence>
<proteinExistence type="predicted"/>
<dbReference type="OrthoDB" id="9789125at2"/>
<dbReference type="EMBL" id="QKZK01000007">
    <property type="protein sequence ID" value="PZX18182.1"/>
    <property type="molecule type" value="Genomic_DNA"/>
</dbReference>
<dbReference type="AlphaFoldDB" id="A0A2W7P451"/>
<dbReference type="Gene3D" id="3.40.920.10">
    <property type="entry name" value="Pyruvate-ferredoxin oxidoreductase, PFOR, domain III"/>
    <property type="match status" value="1"/>
</dbReference>
<keyword evidence="4" id="KW-1185">Reference proteome</keyword>
<dbReference type="PANTHER" id="PTHR42730:SF1">
    <property type="entry name" value="2-OXOGLUTARATE SYNTHASE SUBUNIT KORC"/>
    <property type="match status" value="1"/>
</dbReference>
<reference evidence="3 4" key="1">
    <citation type="submission" date="2018-06" db="EMBL/GenBank/DDBJ databases">
        <title>Genomic Encyclopedia of Archaeal and Bacterial Type Strains, Phase II (KMG-II): from individual species to whole genera.</title>
        <authorList>
            <person name="Goeker M."/>
        </authorList>
    </citation>
    <scope>NUCLEOTIDE SEQUENCE [LARGE SCALE GENOMIC DNA]</scope>
    <source>
        <strain evidence="3 4">DSM 6779</strain>
    </source>
</reference>
<dbReference type="Pfam" id="PF01558">
    <property type="entry name" value="POR"/>
    <property type="match status" value="1"/>
</dbReference>
<accession>A0A2W7P451</accession>
<evidence type="ECO:0000259" key="2">
    <source>
        <dbReference type="Pfam" id="PF01558"/>
    </source>
</evidence>
<comment type="caution">
    <text evidence="3">The sequence shown here is derived from an EMBL/GenBank/DDBJ whole genome shotgun (WGS) entry which is preliminary data.</text>
</comment>
<dbReference type="InterPro" id="IPR002869">
    <property type="entry name" value="Pyrv_flavodox_OxRed_cen"/>
</dbReference>
<keyword evidence="1" id="KW-0560">Oxidoreductase</keyword>
<gene>
    <name evidence="3" type="ORF">LX69_01222</name>
</gene>
<evidence type="ECO:0000256" key="1">
    <source>
        <dbReference type="ARBA" id="ARBA00023002"/>
    </source>
</evidence>
<dbReference type="GO" id="GO:0016903">
    <property type="term" value="F:oxidoreductase activity, acting on the aldehyde or oxo group of donors"/>
    <property type="evidence" value="ECO:0007669"/>
    <property type="project" value="InterPro"/>
</dbReference>
<sequence>MTEEIIIAGFGGQGVLSMGKILAYSGMMMGKEVSWMPSYGPEMRGGTANVTVIISDNRISSPVLHEFDTAILLNQQSVTKFESMVKPGGVLIYDGNGIVSHPTRKDISIYRVDASEEAVRSNMQKTFNMIVTGAYMKVKPIVHMADVLKGLKSSLPSRHHHLLPSNEKAIEKGMEIVVPVNVVSANCCVNCH</sequence>
<dbReference type="PANTHER" id="PTHR42730">
    <property type="entry name" value="2-OXOGLUTARATE SYNTHASE SUBUNIT KORC"/>
    <property type="match status" value="1"/>
</dbReference>
<dbReference type="SUPFAM" id="SSF53323">
    <property type="entry name" value="Pyruvate-ferredoxin oxidoreductase, PFOR, domain III"/>
    <property type="match status" value="1"/>
</dbReference>
<dbReference type="InterPro" id="IPR019752">
    <property type="entry name" value="Pyrv/ketoisovalerate_OxRed_cat"/>
</dbReference>
<dbReference type="InterPro" id="IPR052554">
    <property type="entry name" value="2-oxoglutarate_synth_KorC"/>
</dbReference>
<dbReference type="Proteomes" id="UP000249239">
    <property type="component" value="Unassembled WGS sequence"/>
</dbReference>